<reference evidence="5" key="2">
    <citation type="journal article" date="2014" name="Genetics">
        <title>Maintaining two mating types: Structure of the mating type locus and its role in heterokaryosis in Podospora anserina.</title>
        <authorList>
            <person name="Grognet P."/>
            <person name="Bidard F."/>
            <person name="Kuchly C."/>
            <person name="Tong L.C.H."/>
            <person name="Coppin E."/>
            <person name="Benkhali J.A."/>
            <person name="Couloux A."/>
            <person name="Wincker P."/>
            <person name="Debuchy R."/>
            <person name="Silar P."/>
        </authorList>
    </citation>
    <scope>GENOME REANNOTATION</scope>
    <source>
        <strain evidence="5">S / ATCC MYA-4624 / DSM 980 / FGSC 10383</strain>
    </source>
</reference>
<dbReference type="SUPFAM" id="SSF49344">
    <property type="entry name" value="CBD9-like"/>
    <property type="match status" value="1"/>
</dbReference>
<dbReference type="Gene3D" id="2.60.40.1210">
    <property type="entry name" value="Cellobiose dehydrogenase, cytochrome domain"/>
    <property type="match status" value="1"/>
</dbReference>
<feature type="transmembrane region" description="Helical" evidence="1">
    <location>
        <begin position="363"/>
        <end position="384"/>
    </location>
</feature>
<dbReference type="PANTHER" id="PTHR47797:SF1">
    <property type="entry name" value="CYTOCHROME B561 DOMAIN-CONTAINING PROTEIN-RELATED"/>
    <property type="match status" value="1"/>
</dbReference>
<dbReference type="EMBL" id="FO904938">
    <property type="protein sequence ID" value="CDP26562.1"/>
    <property type="molecule type" value="Genomic_DNA"/>
</dbReference>
<keyword evidence="2" id="KW-0732">Signal</keyword>
<evidence type="ECO:0000256" key="2">
    <source>
        <dbReference type="SAM" id="SignalP"/>
    </source>
</evidence>
<dbReference type="InterPro" id="IPR005018">
    <property type="entry name" value="DOMON_domain"/>
</dbReference>
<dbReference type="CDD" id="cd09630">
    <property type="entry name" value="CDH_like_cytochrome"/>
    <property type="match status" value="1"/>
</dbReference>
<dbReference type="Proteomes" id="UP000001197">
    <property type="component" value="Chromosome 3"/>
</dbReference>
<accession>A0A090CL95</accession>
<dbReference type="InterPro" id="IPR015920">
    <property type="entry name" value="Cellobiose_DH-like_cyt"/>
</dbReference>
<evidence type="ECO:0000313" key="5">
    <source>
        <dbReference type="Proteomes" id="UP000001197"/>
    </source>
</evidence>
<feature type="transmembrane region" description="Helical" evidence="1">
    <location>
        <begin position="294"/>
        <end position="312"/>
    </location>
</feature>
<dbReference type="Pfam" id="PF16010">
    <property type="entry name" value="CDH-cyt"/>
    <property type="match status" value="1"/>
</dbReference>
<dbReference type="Gene3D" id="1.20.120.1770">
    <property type="match status" value="1"/>
</dbReference>
<feature type="transmembrane region" description="Helical" evidence="1">
    <location>
        <begin position="223"/>
        <end position="241"/>
    </location>
</feature>
<dbReference type="SMART" id="SM00664">
    <property type="entry name" value="DoH"/>
    <property type="match status" value="1"/>
</dbReference>
<organism evidence="4 5">
    <name type="scientific">Podospora anserina (strain S / ATCC MYA-4624 / DSM 980 / FGSC 10383)</name>
    <name type="common">Pleurage anserina</name>
    <dbReference type="NCBI Taxonomy" id="515849"/>
    <lineage>
        <taxon>Eukaryota</taxon>
        <taxon>Fungi</taxon>
        <taxon>Dikarya</taxon>
        <taxon>Ascomycota</taxon>
        <taxon>Pezizomycotina</taxon>
        <taxon>Sordariomycetes</taxon>
        <taxon>Sordariomycetidae</taxon>
        <taxon>Sordariales</taxon>
        <taxon>Podosporaceae</taxon>
        <taxon>Podospora</taxon>
        <taxon>Podospora anserina</taxon>
    </lineage>
</organism>
<reference evidence="4 5" key="1">
    <citation type="journal article" date="2008" name="Genome Biol.">
        <title>The genome sequence of the model ascomycete fungus Podospora anserina.</title>
        <authorList>
            <person name="Espagne E."/>
            <person name="Lespinet O."/>
            <person name="Malagnac F."/>
            <person name="Da Silva C."/>
            <person name="Jaillon O."/>
            <person name="Porcel B.M."/>
            <person name="Couloux A."/>
            <person name="Aury J.-M."/>
            <person name="Segurens B."/>
            <person name="Poulain J."/>
            <person name="Anthouard V."/>
            <person name="Grossetete S."/>
            <person name="Khalili H."/>
            <person name="Coppin E."/>
            <person name="Dequard-Chablat M."/>
            <person name="Picard M."/>
            <person name="Contamine V."/>
            <person name="Arnaise S."/>
            <person name="Bourdais A."/>
            <person name="Berteaux-Lecellier V."/>
            <person name="Gautheret D."/>
            <person name="de Vries R.P."/>
            <person name="Battaglia E."/>
            <person name="Coutinho P.M."/>
            <person name="Danchin E.G.J."/>
            <person name="Henrissat B."/>
            <person name="El Khoury R."/>
            <person name="Sainsard-Chanet A."/>
            <person name="Boivin A."/>
            <person name="Pinan-Lucarre B."/>
            <person name="Sellem C.H."/>
            <person name="Debuchy R."/>
            <person name="Wincker P."/>
            <person name="Weissenbach J."/>
            <person name="Silar P."/>
        </authorList>
    </citation>
    <scope>NUCLEOTIDE SEQUENCE [LARGE SCALE GENOMIC DNA]</scope>
    <source>
        <strain evidence="5">S / ATCC MYA-4624 / DSM 980 / FGSC 10383</strain>
    </source>
</reference>
<keyword evidence="1" id="KW-1133">Transmembrane helix</keyword>
<feature type="signal peptide" evidence="2">
    <location>
        <begin position="1"/>
        <end position="21"/>
    </location>
</feature>
<proteinExistence type="predicted"/>
<protein>
    <recommendedName>
        <fullName evidence="3">DOMON domain-containing protein</fullName>
    </recommendedName>
</protein>
<keyword evidence="5" id="KW-1185">Reference proteome</keyword>
<evidence type="ECO:0000259" key="3">
    <source>
        <dbReference type="SMART" id="SM00664"/>
    </source>
</evidence>
<name>A0A090CL95_PODAN</name>
<dbReference type="eggNOG" id="ENOG502SJ74">
    <property type="taxonomic scope" value="Eukaryota"/>
</dbReference>
<keyword evidence="1" id="KW-0472">Membrane</keyword>
<feature type="chain" id="PRO_5001853668" description="DOMON domain-containing protein" evidence="2">
    <location>
        <begin position="22"/>
        <end position="420"/>
    </location>
</feature>
<feature type="domain" description="DOMON" evidence="3">
    <location>
        <begin position="61"/>
        <end position="160"/>
    </location>
</feature>
<sequence>MASSLPWLMFYLISQLHLVLGQTKASNVFIPEANTIISINLPDDGSNDINFYVSSPDWYQYSAIGFGSSMANSVILVMYPSADRKSVTVSPRFTNGNTEPTHHPLRITLHPGSELSPKTGQMTANGTCHSCRNLQSQSAPFNPAIPTSNTPTAPIMFAVGPNSGAFSTDDLDARIRRHVAHGIFNIDISKSTGPGGVGTPTNITQHVTFPDDDPSLKKSSNKAATAHGILFAIVALAIAPFDNLVAAFLGRKWPKLHVATGSIYFLFTLGAMVPGLVISGQHVLTSKMGTGHQVLGLLTVAVMVAMVGWGVWVRRRAAEGQEVVGNGGWVKQVHAWGGRGIWVALLVNNGLGLKLSEQTRLVMLGYAVLAGGMFILLVPLYFCLWRCTSARKPKAAEEDHELYNMPSIYDHEARFGYGRQ</sequence>
<feature type="transmembrane region" description="Helical" evidence="1">
    <location>
        <begin position="261"/>
        <end position="282"/>
    </location>
</feature>
<dbReference type="PANTHER" id="PTHR47797">
    <property type="entry name" value="DEHYDROGENASE, PUTATIVE (AFU_ORTHOLOGUE AFUA_8G05805)-RELATED"/>
    <property type="match status" value="1"/>
</dbReference>
<dbReference type="InParanoid" id="A0A090CL95"/>
<dbReference type="AlphaFoldDB" id="A0A090CL95"/>
<keyword evidence="1" id="KW-0812">Transmembrane</keyword>
<evidence type="ECO:0000256" key="1">
    <source>
        <dbReference type="SAM" id="Phobius"/>
    </source>
</evidence>
<evidence type="ECO:0000313" key="4">
    <source>
        <dbReference type="EMBL" id="CDP26562.1"/>
    </source>
</evidence>